<sequence>MKYEIREIKPLSFARITSIAAAILSALGSIPYIIVVFFVGFGYSGFEVMMLFWILAIIVIAYIVGLIFGLLFAVIYNWIAGASKGIELEIDIAQQEENKN</sequence>
<protein>
    <recommendedName>
        <fullName evidence="4">DUF3566 domain-containing protein</fullName>
    </recommendedName>
</protein>
<gene>
    <name evidence="2" type="ORF">COT24_01490</name>
</gene>
<proteinExistence type="predicted"/>
<dbReference type="EMBL" id="PEXU01000018">
    <property type="protein sequence ID" value="PIS42832.1"/>
    <property type="molecule type" value="Genomic_DNA"/>
</dbReference>
<dbReference type="AlphaFoldDB" id="A0A2H0YYL6"/>
<evidence type="ECO:0008006" key="4">
    <source>
        <dbReference type="Google" id="ProtNLM"/>
    </source>
</evidence>
<keyword evidence="1" id="KW-0472">Membrane</keyword>
<evidence type="ECO:0000313" key="2">
    <source>
        <dbReference type="EMBL" id="PIS42832.1"/>
    </source>
</evidence>
<feature type="transmembrane region" description="Helical" evidence="1">
    <location>
        <begin position="21"/>
        <end position="44"/>
    </location>
</feature>
<feature type="transmembrane region" description="Helical" evidence="1">
    <location>
        <begin position="50"/>
        <end position="76"/>
    </location>
</feature>
<evidence type="ECO:0000313" key="3">
    <source>
        <dbReference type="Proteomes" id="UP000231542"/>
    </source>
</evidence>
<organism evidence="2 3">
    <name type="scientific">Candidatus Kerfeldbacteria bacterium CG08_land_8_20_14_0_20_40_16</name>
    <dbReference type="NCBI Taxonomy" id="2014244"/>
    <lineage>
        <taxon>Bacteria</taxon>
        <taxon>Candidatus Kerfeldiibacteriota</taxon>
    </lineage>
</organism>
<evidence type="ECO:0000256" key="1">
    <source>
        <dbReference type="SAM" id="Phobius"/>
    </source>
</evidence>
<reference evidence="2 3" key="1">
    <citation type="submission" date="2017-09" db="EMBL/GenBank/DDBJ databases">
        <title>Depth-based differentiation of microbial function through sediment-hosted aquifers and enrichment of novel symbionts in the deep terrestrial subsurface.</title>
        <authorList>
            <person name="Probst A.J."/>
            <person name="Ladd B."/>
            <person name="Jarett J.K."/>
            <person name="Geller-Mcgrath D.E."/>
            <person name="Sieber C.M."/>
            <person name="Emerson J.B."/>
            <person name="Anantharaman K."/>
            <person name="Thomas B.C."/>
            <person name="Malmstrom R."/>
            <person name="Stieglmeier M."/>
            <person name="Klingl A."/>
            <person name="Woyke T."/>
            <person name="Ryan C.M."/>
            <person name="Banfield J.F."/>
        </authorList>
    </citation>
    <scope>NUCLEOTIDE SEQUENCE [LARGE SCALE GENOMIC DNA]</scope>
    <source>
        <strain evidence="2">CG08_land_8_20_14_0_20_40_16</strain>
    </source>
</reference>
<name>A0A2H0YYL6_9BACT</name>
<keyword evidence="1" id="KW-0812">Transmembrane</keyword>
<comment type="caution">
    <text evidence="2">The sequence shown here is derived from an EMBL/GenBank/DDBJ whole genome shotgun (WGS) entry which is preliminary data.</text>
</comment>
<dbReference type="Proteomes" id="UP000231542">
    <property type="component" value="Unassembled WGS sequence"/>
</dbReference>
<accession>A0A2H0YYL6</accession>
<keyword evidence="1" id="KW-1133">Transmembrane helix</keyword>